<sequence length="53" mass="6030">MNAKTFLIRLITLIFSGCLTVYIFIMFVDPYQIKGLNFVNKHGGGHSDRITKP</sequence>
<gene>
    <name evidence="2" type="ORF">METZ01_LOCUS259927</name>
</gene>
<name>A0A382J7M4_9ZZZZ</name>
<organism evidence="2">
    <name type="scientific">marine metagenome</name>
    <dbReference type="NCBI Taxonomy" id="408172"/>
    <lineage>
        <taxon>unclassified sequences</taxon>
        <taxon>metagenomes</taxon>
        <taxon>ecological metagenomes</taxon>
    </lineage>
</organism>
<keyword evidence="1" id="KW-0812">Transmembrane</keyword>
<evidence type="ECO:0000256" key="1">
    <source>
        <dbReference type="SAM" id="Phobius"/>
    </source>
</evidence>
<keyword evidence="1" id="KW-1133">Transmembrane helix</keyword>
<keyword evidence="1" id="KW-0472">Membrane</keyword>
<reference evidence="2" key="1">
    <citation type="submission" date="2018-05" db="EMBL/GenBank/DDBJ databases">
        <authorList>
            <person name="Lanie J.A."/>
            <person name="Ng W.-L."/>
            <person name="Kazmierczak K.M."/>
            <person name="Andrzejewski T.M."/>
            <person name="Davidsen T.M."/>
            <person name="Wayne K.J."/>
            <person name="Tettelin H."/>
            <person name="Glass J.I."/>
            <person name="Rusch D."/>
            <person name="Podicherti R."/>
            <person name="Tsui H.-C.T."/>
            <person name="Winkler M.E."/>
        </authorList>
    </citation>
    <scope>NUCLEOTIDE SEQUENCE</scope>
</reference>
<feature type="non-terminal residue" evidence="2">
    <location>
        <position position="53"/>
    </location>
</feature>
<dbReference type="EMBL" id="UINC01071848">
    <property type="protein sequence ID" value="SVC07073.1"/>
    <property type="molecule type" value="Genomic_DNA"/>
</dbReference>
<protein>
    <submittedName>
        <fullName evidence="2">Uncharacterized protein</fullName>
    </submittedName>
</protein>
<dbReference type="AlphaFoldDB" id="A0A382J7M4"/>
<accession>A0A382J7M4</accession>
<proteinExistence type="predicted"/>
<evidence type="ECO:0000313" key="2">
    <source>
        <dbReference type="EMBL" id="SVC07073.1"/>
    </source>
</evidence>
<feature type="transmembrane region" description="Helical" evidence="1">
    <location>
        <begin position="6"/>
        <end position="28"/>
    </location>
</feature>